<dbReference type="Proteomes" id="UP000265715">
    <property type="component" value="Unassembled WGS sequence"/>
</dbReference>
<proteinExistence type="predicted"/>
<dbReference type="RefSeq" id="WP_119315729.1">
    <property type="nucleotide sequence ID" value="NZ_QXDL01000128.1"/>
</dbReference>
<evidence type="ECO:0000256" key="1">
    <source>
        <dbReference type="ARBA" id="ARBA00022801"/>
    </source>
</evidence>
<dbReference type="SMART" id="SM00855">
    <property type="entry name" value="PGAM"/>
    <property type="match status" value="1"/>
</dbReference>
<dbReference type="InterPro" id="IPR013078">
    <property type="entry name" value="His_Pase_superF_clade-1"/>
</dbReference>
<name>A0A399EC97_9DEIN</name>
<gene>
    <name evidence="3" type="ORF">Mterra_02739</name>
</gene>
<evidence type="ECO:0000256" key="2">
    <source>
        <dbReference type="SAM" id="SignalP"/>
    </source>
</evidence>
<feature type="chain" id="PRO_5017177342" evidence="2">
    <location>
        <begin position="19"/>
        <end position="192"/>
    </location>
</feature>
<dbReference type="AlphaFoldDB" id="A0A399EC97"/>
<reference evidence="3 4" key="1">
    <citation type="submission" date="2018-08" db="EMBL/GenBank/DDBJ databases">
        <title>Meiothermus terrae DSM 26712 genome sequencing project.</title>
        <authorList>
            <person name="Da Costa M.S."/>
            <person name="Albuquerque L."/>
            <person name="Raposo P."/>
            <person name="Froufe H.J.C."/>
            <person name="Barroso C.S."/>
            <person name="Egas C."/>
        </authorList>
    </citation>
    <scope>NUCLEOTIDE SEQUENCE [LARGE SCALE GENOMIC DNA]</scope>
    <source>
        <strain evidence="3 4">DSM 26712</strain>
    </source>
</reference>
<keyword evidence="4" id="KW-1185">Reference proteome</keyword>
<keyword evidence="2" id="KW-0732">Signal</keyword>
<dbReference type="InterPro" id="IPR051021">
    <property type="entry name" value="Mito_Ser/Thr_phosphatase"/>
</dbReference>
<dbReference type="OrthoDB" id="2237472at2"/>
<dbReference type="PANTHER" id="PTHR20935">
    <property type="entry name" value="PHOSPHOGLYCERATE MUTASE-RELATED"/>
    <property type="match status" value="1"/>
</dbReference>
<dbReference type="SUPFAM" id="SSF53254">
    <property type="entry name" value="Phosphoglycerate mutase-like"/>
    <property type="match status" value="1"/>
</dbReference>
<evidence type="ECO:0000313" key="4">
    <source>
        <dbReference type="Proteomes" id="UP000265715"/>
    </source>
</evidence>
<dbReference type="Pfam" id="PF00300">
    <property type="entry name" value="His_Phos_1"/>
    <property type="match status" value="1"/>
</dbReference>
<comment type="caution">
    <text evidence="3">The sequence shown here is derived from an EMBL/GenBank/DDBJ whole genome shotgun (WGS) entry which is preliminary data.</text>
</comment>
<keyword evidence="1" id="KW-0378">Hydrolase</keyword>
<feature type="signal peptide" evidence="2">
    <location>
        <begin position="1"/>
        <end position="18"/>
    </location>
</feature>
<protein>
    <submittedName>
        <fullName evidence="3">Histidine phosphatase superfamily (Branch 1)</fullName>
    </submittedName>
</protein>
<dbReference type="Gene3D" id="3.40.50.1240">
    <property type="entry name" value="Phosphoglycerate mutase-like"/>
    <property type="match status" value="1"/>
</dbReference>
<organism evidence="3 4">
    <name type="scientific">Calidithermus terrae</name>
    <dbReference type="NCBI Taxonomy" id="1408545"/>
    <lineage>
        <taxon>Bacteria</taxon>
        <taxon>Thermotogati</taxon>
        <taxon>Deinococcota</taxon>
        <taxon>Deinococci</taxon>
        <taxon>Thermales</taxon>
        <taxon>Thermaceae</taxon>
        <taxon>Calidithermus</taxon>
    </lineage>
</organism>
<dbReference type="GO" id="GO:0016787">
    <property type="term" value="F:hydrolase activity"/>
    <property type="evidence" value="ECO:0007669"/>
    <property type="project" value="UniProtKB-KW"/>
</dbReference>
<evidence type="ECO:0000313" key="3">
    <source>
        <dbReference type="EMBL" id="RIH82274.1"/>
    </source>
</evidence>
<sequence>MPGRWLFWLLAAFPMAFAQEGLEGAALVQALQKGGYVIYFRHAATDFSQADTDAPALQDCGKQRNLNEAGRAQARAIGEAFRALKIPVGSVLASPYCRTRETAQLAFGRFEVSEEIRGGSGPARAEALRRLLAVVPPPGTNTVLVAHQFNLRDAAEVNLAEGEAAIFRPLGPDGFRLVARVLAEGWAGLPVR</sequence>
<dbReference type="EMBL" id="QXDL01000128">
    <property type="protein sequence ID" value="RIH82274.1"/>
    <property type="molecule type" value="Genomic_DNA"/>
</dbReference>
<dbReference type="CDD" id="cd07067">
    <property type="entry name" value="HP_PGM_like"/>
    <property type="match status" value="1"/>
</dbReference>
<accession>A0A399EC97</accession>
<dbReference type="InterPro" id="IPR029033">
    <property type="entry name" value="His_PPase_superfam"/>
</dbReference>
<dbReference type="PANTHER" id="PTHR20935:SF1">
    <property type="entry name" value="SLL1549 PROTEIN"/>
    <property type="match status" value="1"/>
</dbReference>